<sequence length="94" mass="10630">MMNEVKEIGRTVKSIEGKVEIHEGILSGLSEKVEKKMTEYLPYEVRQARKQSNPEMLEAERAGKAAWQACPASRLVIDGEKVKAMAPWPRQMTT</sequence>
<name>A0AAV4G107_9GAST</name>
<keyword evidence="2" id="KW-1185">Reference proteome</keyword>
<dbReference type="AlphaFoldDB" id="A0AAV4G107"/>
<reference evidence="1 2" key="1">
    <citation type="journal article" date="2021" name="Elife">
        <title>Chloroplast acquisition without the gene transfer in kleptoplastic sea slugs, Plakobranchus ocellatus.</title>
        <authorList>
            <person name="Maeda T."/>
            <person name="Takahashi S."/>
            <person name="Yoshida T."/>
            <person name="Shimamura S."/>
            <person name="Takaki Y."/>
            <person name="Nagai Y."/>
            <person name="Toyoda A."/>
            <person name="Suzuki Y."/>
            <person name="Arimoto A."/>
            <person name="Ishii H."/>
            <person name="Satoh N."/>
            <person name="Nishiyama T."/>
            <person name="Hasebe M."/>
            <person name="Maruyama T."/>
            <person name="Minagawa J."/>
            <person name="Obokata J."/>
            <person name="Shigenobu S."/>
        </authorList>
    </citation>
    <scope>NUCLEOTIDE SEQUENCE [LARGE SCALE GENOMIC DNA]</scope>
</reference>
<evidence type="ECO:0000313" key="1">
    <source>
        <dbReference type="EMBL" id="GFR79157.1"/>
    </source>
</evidence>
<gene>
    <name evidence="1" type="ORF">ElyMa_002282500</name>
</gene>
<protein>
    <submittedName>
        <fullName evidence="1">Uncharacterized protein</fullName>
    </submittedName>
</protein>
<comment type="caution">
    <text evidence="1">The sequence shown here is derived from an EMBL/GenBank/DDBJ whole genome shotgun (WGS) entry which is preliminary data.</text>
</comment>
<accession>A0AAV4G107</accession>
<proteinExistence type="predicted"/>
<organism evidence="1 2">
    <name type="scientific">Elysia marginata</name>
    <dbReference type="NCBI Taxonomy" id="1093978"/>
    <lineage>
        <taxon>Eukaryota</taxon>
        <taxon>Metazoa</taxon>
        <taxon>Spiralia</taxon>
        <taxon>Lophotrochozoa</taxon>
        <taxon>Mollusca</taxon>
        <taxon>Gastropoda</taxon>
        <taxon>Heterobranchia</taxon>
        <taxon>Euthyneura</taxon>
        <taxon>Panpulmonata</taxon>
        <taxon>Sacoglossa</taxon>
        <taxon>Placobranchoidea</taxon>
        <taxon>Plakobranchidae</taxon>
        <taxon>Elysia</taxon>
    </lineage>
</organism>
<dbReference type="Proteomes" id="UP000762676">
    <property type="component" value="Unassembled WGS sequence"/>
</dbReference>
<dbReference type="EMBL" id="BMAT01004724">
    <property type="protein sequence ID" value="GFR79157.1"/>
    <property type="molecule type" value="Genomic_DNA"/>
</dbReference>
<evidence type="ECO:0000313" key="2">
    <source>
        <dbReference type="Proteomes" id="UP000762676"/>
    </source>
</evidence>